<comment type="caution">
    <text evidence="2">The sequence shown here is derived from an EMBL/GenBank/DDBJ whole genome shotgun (WGS) entry which is preliminary data.</text>
</comment>
<accession>A0A3N0YBM4</accession>
<evidence type="ECO:0000256" key="1">
    <source>
        <dbReference type="SAM" id="MobiDB-lite"/>
    </source>
</evidence>
<gene>
    <name evidence="2" type="ORF">DPX16_17315</name>
</gene>
<feature type="compositionally biased region" description="Basic residues" evidence="1">
    <location>
        <begin position="13"/>
        <end position="24"/>
    </location>
</feature>
<keyword evidence="3" id="KW-1185">Reference proteome</keyword>
<sequence length="125" mass="14522">MQAAWLRTISGISKRKVRQSKYKSNKSVPQRPNPERKARSEVRRVSGQRGVDRIRRQKAETKSRSRAGRDHNEQQSNQTNGTSRRSRLQNYGLGRKSAPGKQYKTAVYWRREQATATLTGQRRKI</sequence>
<dbReference type="AlphaFoldDB" id="A0A3N0YBM4"/>
<dbReference type="Proteomes" id="UP000281406">
    <property type="component" value="Unassembled WGS sequence"/>
</dbReference>
<dbReference type="EMBL" id="RJVU01048406">
    <property type="protein sequence ID" value="ROL43494.1"/>
    <property type="molecule type" value="Genomic_DNA"/>
</dbReference>
<name>A0A3N0YBM4_ANAGA</name>
<feature type="compositionally biased region" description="Basic and acidic residues" evidence="1">
    <location>
        <begin position="33"/>
        <end position="73"/>
    </location>
</feature>
<feature type="compositionally biased region" description="Polar residues" evidence="1">
    <location>
        <begin position="74"/>
        <end position="83"/>
    </location>
</feature>
<protein>
    <submittedName>
        <fullName evidence="2">Uncharacterized protein</fullName>
    </submittedName>
</protein>
<evidence type="ECO:0000313" key="2">
    <source>
        <dbReference type="EMBL" id="ROL43494.1"/>
    </source>
</evidence>
<feature type="region of interest" description="Disordered" evidence="1">
    <location>
        <begin position="1"/>
        <end position="106"/>
    </location>
</feature>
<organism evidence="2 3">
    <name type="scientific">Anabarilius grahami</name>
    <name type="common">Kanglang fish</name>
    <name type="synonym">Barilius grahami</name>
    <dbReference type="NCBI Taxonomy" id="495550"/>
    <lineage>
        <taxon>Eukaryota</taxon>
        <taxon>Metazoa</taxon>
        <taxon>Chordata</taxon>
        <taxon>Craniata</taxon>
        <taxon>Vertebrata</taxon>
        <taxon>Euteleostomi</taxon>
        <taxon>Actinopterygii</taxon>
        <taxon>Neopterygii</taxon>
        <taxon>Teleostei</taxon>
        <taxon>Ostariophysi</taxon>
        <taxon>Cypriniformes</taxon>
        <taxon>Xenocyprididae</taxon>
        <taxon>Xenocypridinae</taxon>
        <taxon>Xenocypridinae incertae sedis</taxon>
        <taxon>Anabarilius</taxon>
    </lineage>
</organism>
<evidence type="ECO:0000313" key="3">
    <source>
        <dbReference type="Proteomes" id="UP000281406"/>
    </source>
</evidence>
<reference evidence="2 3" key="1">
    <citation type="submission" date="2018-10" db="EMBL/GenBank/DDBJ databases">
        <title>Genome assembly for a Yunnan-Guizhou Plateau 3E fish, Anabarilius grahami (Regan), and its evolutionary and genetic applications.</title>
        <authorList>
            <person name="Jiang W."/>
        </authorList>
    </citation>
    <scope>NUCLEOTIDE SEQUENCE [LARGE SCALE GENOMIC DNA]</scope>
    <source>
        <strain evidence="2">AG-KIZ</strain>
        <tissue evidence="2">Muscle</tissue>
    </source>
</reference>
<proteinExistence type="predicted"/>